<evidence type="ECO:0000313" key="2">
    <source>
        <dbReference type="EMBL" id="EEP60326.1"/>
    </source>
</evidence>
<keyword evidence="3" id="KW-1185">Reference proteome</keyword>
<dbReference type="GO" id="GO:0016226">
    <property type="term" value="P:iron-sulfur cluster assembly"/>
    <property type="evidence" value="ECO:0007669"/>
    <property type="project" value="InterPro"/>
</dbReference>
<dbReference type="GO" id="GO:0005506">
    <property type="term" value="F:iron ion binding"/>
    <property type="evidence" value="ECO:0007669"/>
    <property type="project" value="InterPro"/>
</dbReference>
<accession>C4FKS3</accession>
<dbReference type="RefSeq" id="WP_007547325.1">
    <property type="nucleotide sequence ID" value="NZ_ABZS01000113.1"/>
</dbReference>
<dbReference type="InterPro" id="IPR001075">
    <property type="entry name" value="NIF_FeS_clus_asmbl_NifU_C"/>
</dbReference>
<comment type="caution">
    <text evidence="2">The sequence shown here is derived from an EMBL/GenBank/DDBJ whole genome shotgun (WGS) entry which is preliminary data.</text>
</comment>
<proteinExistence type="predicted"/>
<reference evidence="2 3" key="1">
    <citation type="submission" date="2009-04" db="EMBL/GenBank/DDBJ databases">
        <authorList>
            <person name="Reysenbach A.-L."/>
            <person name="Heidelberg J.F."/>
            <person name="Nelson W.C."/>
        </authorList>
    </citation>
    <scope>NUCLEOTIDE SEQUENCE [LARGE SCALE GENOMIC DNA]</scope>
    <source>
        <strain evidence="2 3">SS-5</strain>
    </source>
</reference>
<dbReference type="Pfam" id="PF01106">
    <property type="entry name" value="NifU"/>
    <property type="match status" value="1"/>
</dbReference>
<gene>
    <name evidence="2" type="ORF">SULYE_1173</name>
</gene>
<sequence>MVAFDKEQEVREILDKVRPALLADAGNIELVKVENDEVFLKLYGTCQTCPVADMTMKDLVIYTIKESLPWVKL</sequence>
<dbReference type="InterPro" id="IPR034904">
    <property type="entry name" value="FSCA_dom_sf"/>
</dbReference>
<organism evidence="2 3">
    <name type="scientific">Sulfurihydrogenibium yellowstonense SS-5</name>
    <dbReference type="NCBI Taxonomy" id="432331"/>
    <lineage>
        <taxon>Bacteria</taxon>
        <taxon>Pseudomonadati</taxon>
        <taxon>Aquificota</taxon>
        <taxon>Aquificia</taxon>
        <taxon>Aquificales</taxon>
        <taxon>Hydrogenothermaceae</taxon>
        <taxon>Sulfurihydrogenibium</taxon>
    </lineage>
</organism>
<evidence type="ECO:0000313" key="3">
    <source>
        <dbReference type="Proteomes" id="UP000005540"/>
    </source>
</evidence>
<protein>
    <submittedName>
        <fullName evidence="2">Conserved domain protein</fullName>
    </submittedName>
</protein>
<dbReference type="EMBL" id="ABZS01000113">
    <property type="protein sequence ID" value="EEP60326.1"/>
    <property type="molecule type" value="Genomic_DNA"/>
</dbReference>
<feature type="domain" description="NIF system FeS cluster assembly NifU C-terminal" evidence="1">
    <location>
        <begin position="10"/>
        <end position="72"/>
    </location>
</feature>
<dbReference type="Proteomes" id="UP000005540">
    <property type="component" value="Unassembled WGS sequence"/>
</dbReference>
<dbReference type="SUPFAM" id="SSF117916">
    <property type="entry name" value="Fe-S cluster assembly (FSCA) domain-like"/>
    <property type="match status" value="1"/>
</dbReference>
<dbReference type="Gene3D" id="3.30.300.130">
    <property type="entry name" value="Fe-S cluster assembly (FSCA)"/>
    <property type="match status" value="1"/>
</dbReference>
<name>C4FKS3_9AQUI</name>
<evidence type="ECO:0000259" key="1">
    <source>
        <dbReference type="Pfam" id="PF01106"/>
    </source>
</evidence>
<dbReference type="AlphaFoldDB" id="C4FKS3"/>
<dbReference type="GO" id="GO:0051536">
    <property type="term" value="F:iron-sulfur cluster binding"/>
    <property type="evidence" value="ECO:0007669"/>
    <property type="project" value="InterPro"/>
</dbReference>